<keyword evidence="2" id="KW-1185">Reference proteome</keyword>
<dbReference type="Proteomes" id="UP000535491">
    <property type="component" value="Unassembled WGS sequence"/>
</dbReference>
<proteinExistence type="predicted"/>
<organism evidence="1 2">
    <name type="scientific">Paenactinomyces guangxiensis</name>
    <dbReference type="NCBI Taxonomy" id="1490290"/>
    <lineage>
        <taxon>Bacteria</taxon>
        <taxon>Bacillati</taxon>
        <taxon>Bacillota</taxon>
        <taxon>Bacilli</taxon>
        <taxon>Bacillales</taxon>
        <taxon>Thermoactinomycetaceae</taxon>
        <taxon>Paenactinomyces</taxon>
    </lineage>
</organism>
<protein>
    <submittedName>
        <fullName evidence="1">Uncharacterized protein</fullName>
    </submittedName>
</protein>
<dbReference type="AlphaFoldDB" id="A0A7W2A7J6"/>
<comment type="caution">
    <text evidence="1">The sequence shown here is derived from an EMBL/GenBank/DDBJ whole genome shotgun (WGS) entry which is preliminary data.</text>
</comment>
<evidence type="ECO:0000313" key="1">
    <source>
        <dbReference type="EMBL" id="MBA4493625.1"/>
    </source>
</evidence>
<name>A0A7W2A7J6_9BACL</name>
<accession>A0A7W2A7J6</accession>
<dbReference type="RefSeq" id="WP_181750865.1">
    <property type="nucleotide sequence ID" value="NZ_JACEIQ010000003.1"/>
</dbReference>
<dbReference type="InterPro" id="IPR046152">
    <property type="entry name" value="DUF6154"/>
</dbReference>
<dbReference type="Pfam" id="PF19651">
    <property type="entry name" value="DUF6154"/>
    <property type="match status" value="1"/>
</dbReference>
<evidence type="ECO:0000313" key="2">
    <source>
        <dbReference type="Proteomes" id="UP000535491"/>
    </source>
</evidence>
<gene>
    <name evidence="1" type="ORF">H1191_04830</name>
</gene>
<reference evidence="1 2" key="1">
    <citation type="submission" date="2020-07" db="EMBL/GenBank/DDBJ databases">
        <authorList>
            <person name="Feng H."/>
        </authorList>
    </citation>
    <scope>NUCLEOTIDE SEQUENCE [LARGE SCALE GENOMIC DNA]</scope>
    <source>
        <strain evidence="2">s-10</strain>
    </source>
</reference>
<sequence length="85" mass="10042">MSFVDEVYSLYRDQLNDDEEDAVAIVLSILEEQSRDDVMQLINEMNDDEIIQMMGVYLVEMLKMKMIQDGKLTQWKPMIVPPKFH</sequence>
<dbReference type="EMBL" id="JACEIQ010000003">
    <property type="protein sequence ID" value="MBA4493625.1"/>
    <property type="molecule type" value="Genomic_DNA"/>
</dbReference>